<keyword evidence="1" id="KW-0812">Transmembrane</keyword>
<feature type="transmembrane region" description="Helical" evidence="1">
    <location>
        <begin position="67"/>
        <end position="84"/>
    </location>
</feature>
<keyword evidence="1" id="KW-0472">Membrane</keyword>
<dbReference type="Proteomes" id="UP000230607">
    <property type="component" value="Chromosome 1"/>
</dbReference>
<organism evidence="2 3">
    <name type="scientific">Candidatus Nitrosotalea okcheonensis</name>
    <dbReference type="NCBI Taxonomy" id="1903276"/>
    <lineage>
        <taxon>Archaea</taxon>
        <taxon>Nitrososphaerota</taxon>
        <taxon>Nitrososphaeria</taxon>
        <taxon>Nitrosotaleales</taxon>
        <taxon>Nitrosotaleaceae</taxon>
        <taxon>Nitrosotalea</taxon>
    </lineage>
</organism>
<accession>A0A2H1FF15</accession>
<proteinExistence type="predicted"/>
<sequence>MFRFAPLILLGVGISFPWWISLSFFTFWMTFFLLDIKSTVGFNEFIKYETNVMVRLFSRRFTPKQSLALQILFEIVIIFSGSIFSLRLDVSSAGIIALVFGITHMTAWRSNKEFIAV</sequence>
<reference evidence="3" key="1">
    <citation type="submission" date="2017-03" db="EMBL/GenBank/DDBJ databases">
        <authorList>
            <person name="Herbold C."/>
        </authorList>
    </citation>
    <scope>NUCLEOTIDE SEQUENCE [LARGE SCALE GENOMIC DNA]</scope>
</reference>
<protein>
    <submittedName>
        <fullName evidence="2">Uncharacterized protein</fullName>
    </submittedName>
</protein>
<evidence type="ECO:0000313" key="3">
    <source>
        <dbReference type="Proteomes" id="UP000230607"/>
    </source>
</evidence>
<evidence type="ECO:0000313" key="2">
    <source>
        <dbReference type="EMBL" id="SMH71269.1"/>
    </source>
</evidence>
<keyword evidence="3" id="KW-1185">Reference proteome</keyword>
<gene>
    <name evidence="2" type="ORF">NCS_11076</name>
</gene>
<name>A0A2H1FF15_9ARCH</name>
<feature type="transmembrane region" description="Helical" evidence="1">
    <location>
        <begin position="90"/>
        <end position="108"/>
    </location>
</feature>
<dbReference type="AlphaFoldDB" id="A0A2H1FF15"/>
<dbReference type="EMBL" id="LT841358">
    <property type="protein sequence ID" value="SMH71269.1"/>
    <property type="molecule type" value="Genomic_DNA"/>
</dbReference>
<keyword evidence="1" id="KW-1133">Transmembrane helix</keyword>
<evidence type="ECO:0000256" key="1">
    <source>
        <dbReference type="SAM" id="Phobius"/>
    </source>
</evidence>